<feature type="signal peptide" evidence="1">
    <location>
        <begin position="1"/>
        <end position="32"/>
    </location>
</feature>
<dbReference type="SUPFAM" id="SSF52266">
    <property type="entry name" value="SGNH hydrolase"/>
    <property type="match status" value="1"/>
</dbReference>
<evidence type="ECO:0000259" key="2">
    <source>
        <dbReference type="Pfam" id="PF13472"/>
    </source>
</evidence>
<protein>
    <recommendedName>
        <fullName evidence="2">SGNH hydrolase-type esterase domain-containing protein</fullName>
    </recommendedName>
</protein>
<gene>
    <name evidence="3" type="ORF">GCM10022252_69610</name>
</gene>
<name>A0ABP8BH92_9ACTN</name>
<dbReference type="PANTHER" id="PTHR43784">
    <property type="entry name" value="GDSL-LIKE LIPASE/ACYLHYDROLASE, PUTATIVE (AFU_ORTHOLOGUE AFUA_2G00820)-RELATED"/>
    <property type="match status" value="1"/>
</dbReference>
<dbReference type="RefSeq" id="WP_344922477.1">
    <property type="nucleotide sequence ID" value="NZ_BAABAQ010000016.1"/>
</dbReference>
<sequence length="534" mass="55711">MRRRGFSRLFAVALAAVLAASTAGTTAGPAAAAAPAWTGTWAASPQSSGTTFNQQTIRQIVRTSIGGTVARVQLSNAFGNRPVTFDNVHVARRTSDSGVDLATDRVVTFGGQRSVTVPAGGLAVSDSIAFTVAAQSDIAVSIYLPQQTGPATYHQVSSQTNYIASGNVAGNASLANAQQVGSYYFLANLDVQNAASQGAVVTLGASITDGVGSSFNANRRWPNRLAARLADSGRVVGVLNQGISGNRLLADGAGQSAINRFERDVLSQPDVRWVIFSDDPINDLTSTSPPTRAAQLIDGLKQLIDRAHQRNVKFFCSTLTPYRGWSAWSQDAENQRVAYNTFVRGAGSGCDGVLDQDAALRDPANPTMFLPAYDTGDHLHPNDAGLQAAANAVNLSWFGTPGTPVPSVIGLRAKANGRYVTAANGSPLIANATSVGTAQQFERVDLGNGNVGLRAKLNNQFVAAEGAGAQPLIANRPSAGAWETFQIISNPDGSVSLRAQVNGKYVCADGGGAQPLIANRDAIGPWEQFEIVTG</sequence>
<comment type="caution">
    <text evidence="3">The sequence shown here is derived from an EMBL/GenBank/DDBJ whole genome shotgun (WGS) entry which is preliminary data.</text>
</comment>
<dbReference type="Proteomes" id="UP001501251">
    <property type="component" value="Unassembled WGS sequence"/>
</dbReference>
<dbReference type="InterPro" id="IPR036514">
    <property type="entry name" value="SGNH_hydro_sf"/>
</dbReference>
<dbReference type="Pfam" id="PF13472">
    <property type="entry name" value="Lipase_GDSL_2"/>
    <property type="match status" value="1"/>
</dbReference>
<keyword evidence="1" id="KW-0732">Signal</keyword>
<dbReference type="PANTHER" id="PTHR43784:SF2">
    <property type="entry name" value="GDSL-LIKE LIPASE_ACYLHYDROLASE, PUTATIVE (AFU_ORTHOLOGUE AFUA_2G00820)-RELATED"/>
    <property type="match status" value="1"/>
</dbReference>
<dbReference type="Gene3D" id="2.80.10.50">
    <property type="match status" value="1"/>
</dbReference>
<reference evidence="4" key="1">
    <citation type="journal article" date="2019" name="Int. J. Syst. Evol. Microbiol.">
        <title>The Global Catalogue of Microorganisms (GCM) 10K type strain sequencing project: providing services to taxonomists for standard genome sequencing and annotation.</title>
        <authorList>
            <consortium name="The Broad Institute Genomics Platform"/>
            <consortium name="The Broad Institute Genome Sequencing Center for Infectious Disease"/>
            <person name="Wu L."/>
            <person name="Ma J."/>
        </authorList>
    </citation>
    <scope>NUCLEOTIDE SEQUENCE [LARGE SCALE GENOMIC DNA]</scope>
    <source>
        <strain evidence="4">JCM 17388</strain>
    </source>
</reference>
<feature type="chain" id="PRO_5046420310" description="SGNH hydrolase-type esterase domain-containing protein" evidence="1">
    <location>
        <begin position="33"/>
        <end position="534"/>
    </location>
</feature>
<dbReference type="CDD" id="cd01830">
    <property type="entry name" value="XynE_like"/>
    <property type="match status" value="1"/>
</dbReference>
<evidence type="ECO:0000256" key="1">
    <source>
        <dbReference type="SAM" id="SignalP"/>
    </source>
</evidence>
<dbReference type="CDD" id="cd00257">
    <property type="entry name" value="beta-trefoil_FSCN-like"/>
    <property type="match status" value="1"/>
</dbReference>
<feature type="domain" description="SGNH hydrolase-type esterase" evidence="2">
    <location>
        <begin position="203"/>
        <end position="387"/>
    </location>
</feature>
<dbReference type="SUPFAM" id="SSF50405">
    <property type="entry name" value="Actin-crosslinking proteins"/>
    <property type="match status" value="1"/>
</dbReference>
<dbReference type="Gene3D" id="3.40.50.1110">
    <property type="entry name" value="SGNH hydrolase"/>
    <property type="match status" value="1"/>
</dbReference>
<dbReference type="InterPro" id="IPR053140">
    <property type="entry name" value="GDSL_Rv0518-like"/>
</dbReference>
<evidence type="ECO:0000313" key="3">
    <source>
        <dbReference type="EMBL" id="GAA4206835.1"/>
    </source>
</evidence>
<dbReference type="InterPro" id="IPR013830">
    <property type="entry name" value="SGNH_hydro"/>
</dbReference>
<keyword evidence="4" id="KW-1185">Reference proteome</keyword>
<dbReference type="InterPro" id="IPR008999">
    <property type="entry name" value="Actin-crosslinking"/>
</dbReference>
<proteinExistence type="predicted"/>
<dbReference type="EMBL" id="BAABAQ010000016">
    <property type="protein sequence ID" value="GAA4206835.1"/>
    <property type="molecule type" value="Genomic_DNA"/>
</dbReference>
<evidence type="ECO:0000313" key="4">
    <source>
        <dbReference type="Proteomes" id="UP001501251"/>
    </source>
</evidence>
<accession>A0ABP8BH92</accession>
<organism evidence="3 4">
    <name type="scientific">Streptosporangium oxazolinicum</name>
    <dbReference type="NCBI Taxonomy" id="909287"/>
    <lineage>
        <taxon>Bacteria</taxon>
        <taxon>Bacillati</taxon>
        <taxon>Actinomycetota</taxon>
        <taxon>Actinomycetes</taxon>
        <taxon>Streptosporangiales</taxon>
        <taxon>Streptosporangiaceae</taxon>
        <taxon>Streptosporangium</taxon>
    </lineage>
</organism>